<dbReference type="Proteomes" id="UP001215598">
    <property type="component" value="Unassembled WGS sequence"/>
</dbReference>
<feature type="region of interest" description="Disordered" evidence="1">
    <location>
        <begin position="1"/>
        <end position="36"/>
    </location>
</feature>
<proteinExistence type="predicted"/>
<feature type="region of interest" description="Disordered" evidence="1">
    <location>
        <begin position="52"/>
        <end position="90"/>
    </location>
</feature>
<name>A0AAD7HA45_9AGAR</name>
<evidence type="ECO:0000313" key="2">
    <source>
        <dbReference type="EMBL" id="KAJ7715605.1"/>
    </source>
</evidence>
<dbReference type="InterPro" id="IPR032675">
    <property type="entry name" value="LRR_dom_sf"/>
</dbReference>
<dbReference type="Gene3D" id="3.80.10.10">
    <property type="entry name" value="Ribonuclease Inhibitor"/>
    <property type="match status" value="1"/>
</dbReference>
<protein>
    <recommendedName>
        <fullName evidence="4">F-box domain-containing protein</fullName>
    </recommendedName>
</protein>
<feature type="compositionally biased region" description="Low complexity" evidence="1">
    <location>
        <begin position="10"/>
        <end position="29"/>
    </location>
</feature>
<evidence type="ECO:0008006" key="4">
    <source>
        <dbReference type="Google" id="ProtNLM"/>
    </source>
</evidence>
<dbReference type="EMBL" id="JARKIB010000304">
    <property type="protein sequence ID" value="KAJ7715605.1"/>
    <property type="molecule type" value="Genomic_DNA"/>
</dbReference>
<accession>A0AAD7HA45</accession>
<evidence type="ECO:0000313" key="3">
    <source>
        <dbReference type="Proteomes" id="UP001215598"/>
    </source>
</evidence>
<dbReference type="AlphaFoldDB" id="A0AAD7HA45"/>
<dbReference type="SUPFAM" id="SSF52047">
    <property type="entry name" value="RNI-like"/>
    <property type="match status" value="1"/>
</dbReference>
<reference evidence="2" key="1">
    <citation type="submission" date="2023-03" db="EMBL/GenBank/DDBJ databases">
        <title>Massive genome expansion in bonnet fungi (Mycena s.s.) driven by repeated elements and novel gene families across ecological guilds.</title>
        <authorList>
            <consortium name="Lawrence Berkeley National Laboratory"/>
            <person name="Harder C.B."/>
            <person name="Miyauchi S."/>
            <person name="Viragh M."/>
            <person name="Kuo A."/>
            <person name="Thoen E."/>
            <person name="Andreopoulos B."/>
            <person name="Lu D."/>
            <person name="Skrede I."/>
            <person name="Drula E."/>
            <person name="Henrissat B."/>
            <person name="Morin E."/>
            <person name="Kohler A."/>
            <person name="Barry K."/>
            <person name="LaButti K."/>
            <person name="Morin E."/>
            <person name="Salamov A."/>
            <person name="Lipzen A."/>
            <person name="Mereny Z."/>
            <person name="Hegedus B."/>
            <person name="Baldrian P."/>
            <person name="Stursova M."/>
            <person name="Weitz H."/>
            <person name="Taylor A."/>
            <person name="Grigoriev I.V."/>
            <person name="Nagy L.G."/>
            <person name="Martin F."/>
            <person name="Kauserud H."/>
        </authorList>
    </citation>
    <scope>NUCLEOTIDE SEQUENCE</scope>
    <source>
        <strain evidence="2">CBHHK182m</strain>
    </source>
</reference>
<keyword evidence="3" id="KW-1185">Reference proteome</keyword>
<evidence type="ECO:0000256" key="1">
    <source>
        <dbReference type="SAM" id="MobiDB-lite"/>
    </source>
</evidence>
<organism evidence="2 3">
    <name type="scientific">Mycena metata</name>
    <dbReference type="NCBI Taxonomy" id="1033252"/>
    <lineage>
        <taxon>Eukaryota</taxon>
        <taxon>Fungi</taxon>
        <taxon>Dikarya</taxon>
        <taxon>Basidiomycota</taxon>
        <taxon>Agaricomycotina</taxon>
        <taxon>Agaricomycetes</taxon>
        <taxon>Agaricomycetidae</taxon>
        <taxon>Agaricales</taxon>
        <taxon>Marasmiineae</taxon>
        <taxon>Mycenaceae</taxon>
        <taxon>Mycena</taxon>
    </lineage>
</organism>
<comment type="caution">
    <text evidence="2">The sequence shown here is derived from an EMBL/GenBank/DDBJ whole genome shotgun (WGS) entry which is preliminary data.</text>
</comment>
<gene>
    <name evidence="2" type="ORF">B0H16DRAFT_1477223</name>
</gene>
<sequence>MPVTTRSQASTSPVTRSRTRSQTQANTQQLDRPRRSQISVHLRLQSLPSVNERRVTGTSKKQKKQRVVSKEKVQGTALELGNPPELNRPLSPFARRTRVFQIDREVSGLQLERASHAEQLDVSRYSVLTLPNEITSEIFRHTIHPSSDLEYSNPTVLAHICRLWRAIALALPALWSNVSLRPTYQSLQNNLALAKSWLPRSHPSPLSISIHSGATVGQQGVGKILEIIRPHLDRLQRLEVGLSMRTNSDLELLQSSMPQLRCLALWCNRFGREQVLIRRENVPSLHTVELHHFFRSGVLRFDLPWKHITTLICNRVNYRHWRLLLEETPALIRCEVTHMQREMLTDASASLTLHHLEILIFSMYEEGEDPVWEIFPLAKMHLPALRVLHIPEPYLRTPSVGDLQAFVSRSGCQLEELRIIDLLPGRKQAYLDIFPFVSFHRQVTGIGPRM</sequence>